<evidence type="ECO:0000256" key="1">
    <source>
        <dbReference type="SAM" id="MobiDB-lite"/>
    </source>
</evidence>
<feature type="compositionally biased region" description="Polar residues" evidence="1">
    <location>
        <begin position="1"/>
        <end position="20"/>
    </location>
</feature>
<dbReference type="EMBL" id="UYRU01064054">
    <property type="protein sequence ID" value="VDN15915.1"/>
    <property type="molecule type" value="Genomic_DNA"/>
</dbReference>
<sequence>MDSGSYSLPPTTNVMSTSSNEQKRPVPGSTTRKVGGGGPLSFDTPEPFLFEGPEGQVPTSVLATGVGDPTRLDSSIAAGLSMSSNFAGSSSVAKGATMQEFLIQVGSEKRNGSSVKKQNAPILSVKATSTSVANDDIHQMPQGWAGAEG</sequence>
<accession>A0A3P7LG82</accession>
<organism evidence="2 3">
    <name type="scientific">Dibothriocephalus latus</name>
    <name type="common">Fish tapeworm</name>
    <name type="synonym">Diphyllobothrium latum</name>
    <dbReference type="NCBI Taxonomy" id="60516"/>
    <lineage>
        <taxon>Eukaryota</taxon>
        <taxon>Metazoa</taxon>
        <taxon>Spiralia</taxon>
        <taxon>Lophotrochozoa</taxon>
        <taxon>Platyhelminthes</taxon>
        <taxon>Cestoda</taxon>
        <taxon>Eucestoda</taxon>
        <taxon>Diphyllobothriidea</taxon>
        <taxon>Diphyllobothriidae</taxon>
        <taxon>Dibothriocephalus</taxon>
    </lineage>
</organism>
<reference evidence="2 3" key="1">
    <citation type="submission" date="2018-11" db="EMBL/GenBank/DDBJ databases">
        <authorList>
            <consortium name="Pathogen Informatics"/>
        </authorList>
    </citation>
    <scope>NUCLEOTIDE SEQUENCE [LARGE SCALE GENOMIC DNA]</scope>
</reference>
<name>A0A3P7LG82_DIBLA</name>
<keyword evidence="3" id="KW-1185">Reference proteome</keyword>
<dbReference type="Proteomes" id="UP000281553">
    <property type="component" value="Unassembled WGS sequence"/>
</dbReference>
<feature type="region of interest" description="Disordered" evidence="1">
    <location>
        <begin position="129"/>
        <end position="149"/>
    </location>
</feature>
<evidence type="ECO:0000313" key="2">
    <source>
        <dbReference type="EMBL" id="VDN15915.1"/>
    </source>
</evidence>
<protein>
    <submittedName>
        <fullName evidence="2">Uncharacterized protein</fullName>
    </submittedName>
</protein>
<feature type="region of interest" description="Disordered" evidence="1">
    <location>
        <begin position="1"/>
        <end position="60"/>
    </location>
</feature>
<evidence type="ECO:0000313" key="3">
    <source>
        <dbReference type="Proteomes" id="UP000281553"/>
    </source>
</evidence>
<gene>
    <name evidence="2" type="ORF">DILT_LOCUS11746</name>
</gene>
<dbReference type="AlphaFoldDB" id="A0A3P7LG82"/>
<proteinExistence type="predicted"/>